<dbReference type="SUPFAM" id="SSF51556">
    <property type="entry name" value="Metallo-dependent hydrolases"/>
    <property type="match status" value="1"/>
</dbReference>
<dbReference type="Proteomes" id="UP001596087">
    <property type="component" value="Unassembled WGS sequence"/>
</dbReference>
<feature type="domain" description="Amidohydrolase-related" evidence="1">
    <location>
        <begin position="55"/>
        <end position="389"/>
    </location>
</feature>
<dbReference type="Gene3D" id="3.20.20.140">
    <property type="entry name" value="Metal-dependent hydrolases"/>
    <property type="match status" value="1"/>
</dbReference>
<proteinExistence type="predicted"/>
<dbReference type="Pfam" id="PF01979">
    <property type="entry name" value="Amidohydro_1"/>
    <property type="match status" value="1"/>
</dbReference>
<gene>
    <name evidence="2" type="ORF">ACFPGP_22575</name>
</gene>
<organism evidence="2 3">
    <name type="scientific">Nocardioides taihuensis</name>
    <dbReference type="NCBI Taxonomy" id="1835606"/>
    <lineage>
        <taxon>Bacteria</taxon>
        <taxon>Bacillati</taxon>
        <taxon>Actinomycetota</taxon>
        <taxon>Actinomycetes</taxon>
        <taxon>Propionibacteriales</taxon>
        <taxon>Nocardioidaceae</taxon>
        <taxon>Nocardioides</taxon>
    </lineage>
</organism>
<dbReference type="SUPFAM" id="SSF51338">
    <property type="entry name" value="Composite domain of metallo-dependent hydrolases"/>
    <property type="match status" value="1"/>
</dbReference>
<accession>A0ABW0BQH2</accession>
<dbReference type="PANTHER" id="PTHR43135:SF3">
    <property type="entry name" value="ALPHA-D-RIBOSE 1-METHYLPHOSPHONATE 5-TRIPHOSPHATE DIPHOSPHATASE"/>
    <property type="match status" value="1"/>
</dbReference>
<dbReference type="InterPro" id="IPR057744">
    <property type="entry name" value="OTAase-like"/>
</dbReference>
<protein>
    <submittedName>
        <fullName evidence="2">Amidohydrolase family protein</fullName>
    </submittedName>
</protein>
<dbReference type="RefSeq" id="WP_378593693.1">
    <property type="nucleotide sequence ID" value="NZ_JBHSKD010000028.1"/>
</dbReference>
<dbReference type="InterPro" id="IPR032466">
    <property type="entry name" value="Metal_Hydrolase"/>
</dbReference>
<evidence type="ECO:0000313" key="2">
    <source>
        <dbReference type="EMBL" id="MFC5179478.1"/>
    </source>
</evidence>
<dbReference type="EMBL" id="JBHSKD010000028">
    <property type="protein sequence ID" value="MFC5179478.1"/>
    <property type="molecule type" value="Genomic_DNA"/>
</dbReference>
<dbReference type="Gene3D" id="2.30.40.10">
    <property type="entry name" value="Urease, subunit C, domain 1"/>
    <property type="match status" value="1"/>
</dbReference>
<sequence>MSTGVLLAHAQVITGADDAPVRDGAVLVEGGQVRAVGVDVEAPSDAVVIDCTGKTVLPGLVDCHDHLLGRSRYAEGTSDLGEPDATWAVVLAHYAQRSLDQGVTTVRVPGTRHAIDLAVRRAFDEGFLAAPRMVCAGEAITMTGGHGTGAGVEVDGAVECTRAARAQLAGGADFLKVMASGGVGTVRVGEDPTHPELDVEEMAAVVAVARAARKYVTAHADGVEGIENALRAGVTCLEHGIYLTAEQAADMAARGVRLVPTLSTMVNIARRGAEWGLPPEWIGIAEGVLEVHRQSFRNALDAGVVFGTGTDGYGDIVDEIIEFTTYGVSPMRALQAATRDAAQIAVPGAEFGVLAAGRHADILVVDGDPLTDLTTLRQVVLVMSAGQIVRQSG</sequence>
<dbReference type="InterPro" id="IPR006680">
    <property type="entry name" value="Amidohydro-rel"/>
</dbReference>
<dbReference type="InterPro" id="IPR011059">
    <property type="entry name" value="Metal-dep_hydrolase_composite"/>
</dbReference>
<dbReference type="InterPro" id="IPR051781">
    <property type="entry name" value="Metallo-dep_Hydrolase"/>
</dbReference>
<evidence type="ECO:0000259" key="1">
    <source>
        <dbReference type="Pfam" id="PF01979"/>
    </source>
</evidence>
<keyword evidence="3" id="KW-1185">Reference proteome</keyword>
<evidence type="ECO:0000313" key="3">
    <source>
        <dbReference type="Proteomes" id="UP001596087"/>
    </source>
</evidence>
<name>A0ABW0BQH2_9ACTN</name>
<dbReference type="PANTHER" id="PTHR43135">
    <property type="entry name" value="ALPHA-D-RIBOSE 1-METHYLPHOSPHONATE 5-TRIPHOSPHATE DIPHOSPHATASE"/>
    <property type="match status" value="1"/>
</dbReference>
<dbReference type="CDD" id="cd01299">
    <property type="entry name" value="Met_dep_hydrolase_A"/>
    <property type="match status" value="1"/>
</dbReference>
<comment type="caution">
    <text evidence="2">The sequence shown here is derived from an EMBL/GenBank/DDBJ whole genome shotgun (WGS) entry which is preliminary data.</text>
</comment>
<reference evidence="3" key="1">
    <citation type="journal article" date="2019" name="Int. J. Syst. Evol. Microbiol.">
        <title>The Global Catalogue of Microorganisms (GCM) 10K type strain sequencing project: providing services to taxonomists for standard genome sequencing and annotation.</title>
        <authorList>
            <consortium name="The Broad Institute Genomics Platform"/>
            <consortium name="The Broad Institute Genome Sequencing Center for Infectious Disease"/>
            <person name="Wu L."/>
            <person name="Ma J."/>
        </authorList>
    </citation>
    <scope>NUCLEOTIDE SEQUENCE [LARGE SCALE GENOMIC DNA]</scope>
    <source>
        <strain evidence="3">DFY41</strain>
    </source>
</reference>